<keyword evidence="2" id="KW-0479">Metal-binding</keyword>
<dbReference type="PRINTS" id="PR00405">
    <property type="entry name" value="REVINTRACTNG"/>
</dbReference>
<dbReference type="InterPro" id="IPR045258">
    <property type="entry name" value="ACAP1/2/3-like"/>
</dbReference>
<proteinExistence type="predicted"/>
<accession>A0A183CXH1</accession>
<dbReference type="GO" id="GO:0005737">
    <property type="term" value="C:cytoplasm"/>
    <property type="evidence" value="ECO:0007669"/>
    <property type="project" value="InterPro"/>
</dbReference>
<dbReference type="SUPFAM" id="SSF103657">
    <property type="entry name" value="BAR/IMD domain-like"/>
    <property type="match status" value="1"/>
</dbReference>
<feature type="domain" description="PH" evidence="6">
    <location>
        <begin position="205"/>
        <end position="303"/>
    </location>
</feature>
<keyword evidence="1" id="KW-0343">GTPase activation</keyword>
<dbReference type="OrthoDB" id="10070851at2759"/>
<organism evidence="10">
    <name type="scientific">Gongylonema pulchrum</name>
    <dbReference type="NCBI Taxonomy" id="637853"/>
    <lineage>
        <taxon>Eukaryota</taxon>
        <taxon>Metazoa</taxon>
        <taxon>Ecdysozoa</taxon>
        <taxon>Nematoda</taxon>
        <taxon>Chromadorea</taxon>
        <taxon>Rhabditida</taxon>
        <taxon>Spirurina</taxon>
        <taxon>Spiruromorpha</taxon>
        <taxon>Spiruroidea</taxon>
        <taxon>Gongylonematidae</taxon>
        <taxon>Gongylonema</taxon>
    </lineage>
</organism>
<dbReference type="SMART" id="SM00105">
    <property type="entry name" value="ArfGap"/>
    <property type="match status" value="1"/>
</dbReference>
<dbReference type="Gene3D" id="2.30.29.30">
    <property type="entry name" value="Pleckstrin-homology domain (PH domain)/Phosphotyrosine-binding domain (PTB)"/>
    <property type="match status" value="1"/>
</dbReference>
<evidence type="ECO:0000256" key="1">
    <source>
        <dbReference type="ARBA" id="ARBA00022468"/>
    </source>
</evidence>
<dbReference type="GO" id="GO:0005096">
    <property type="term" value="F:GTPase activator activity"/>
    <property type="evidence" value="ECO:0007669"/>
    <property type="project" value="UniProtKB-KW"/>
</dbReference>
<reference evidence="10" key="1">
    <citation type="submission" date="2016-06" db="UniProtKB">
        <authorList>
            <consortium name="WormBaseParasite"/>
        </authorList>
    </citation>
    <scope>IDENTIFICATION</scope>
</reference>
<evidence type="ECO:0000256" key="3">
    <source>
        <dbReference type="ARBA" id="ARBA00022771"/>
    </source>
</evidence>
<evidence type="ECO:0000313" key="8">
    <source>
        <dbReference type="EMBL" id="VDK29496.1"/>
    </source>
</evidence>
<dbReference type="SMART" id="SM00233">
    <property type="entry name" value="PH"/>
    <property type="match status" value="1"/>
</dbReference>
<dbReference type="InterPro" id="IPR001849">
    <property type="entry name" value="PH_domain"/>
</dbReference>
<dbReference type="SUPFAM" id="SSF57863">
    <property type="entry name" value="ArfGap/RecO-like zinc finger"/>
    <property type="match status" value="1"/>
</dbReference>
<dbReference type="CDD" id="cd13250">
    <property type="entry name" value="PH_ACAP"/>
    <property type="match status" value="1"/>
</dbReference>
<dbReference type="Gene3D" id="1.20.1270.60">
    <property type="entry name" value="Arfaptin homology (AH) domain/BAR domain"/>
    <property type="match status" value="1"/>
</dbReference>
<keyword evidence="3 5" id="KW-0863">Zinc-finger</keyword>
<dbReference type="Proteomes" id="UP000271098">
    <property type="component" value="Unassembled WGS sequence"/>
</dbReference>
<evidence type="ECO:0000259" key="7">
    <source>
        <dbReference type="PROSITE" id="PS50115"/>
    </source>
</evidence>
<evidence type="ECO:0000259" key="6">
    <source>
        <dbReference type="PROSITE" id="PS50003"/>
    </source>
</evidence>
<sequence>MSVVINQLCYELLPQDPSLLLALKSVADVFAHTVHIFKSFIEQSHLAIADSINSFLKNERLKVTETHCHFESLSNSLDEALSKRAAVHRARPTEVADARNALTAVGTCFAHTALDYVAQINIAHAHKDHLILDALWSFAKECNTFFSRGHAFFDEWTAVESGAIADTLSLLESKNKYVKRKMQDRHALVPKEVFLHPTGISPEDDVVMEGYLFKRATNAFKTWHRRWFQIKDNKLIYSHRSDAFETPTVMEADLKLCLVRPAPPNFERTSCFELVTPTRNHLLQADSDTLCSAWMRALQRTIHYLHESDEQTVAEGAVVKFIDDGAPESTSNLHRESLLTELRQIPGNEVCADCGASTPKWASINLGVLLCIECCGIHRSFGVQVSKVRSLVMDTLEPEQRKVLLALGNRAVNSVYLAHIPTSKVVPPRPVSTSSRAMREAWIRAKYVEKRFVRKCSERARKFAVKRAEGFHRRVPGQCSFLFLYVCQPLK</sequence>
<evidence type="ECO:0000313" key="9">
    <source>
        <dbReference type="Proteomes" id="UP000271098"/>
    </source>
</evidence>
<dbReference type="SUPFAM" id="SSF50729">
    <property type="entry name" value="PH domain-like"/>
    <property type="match status" value="1"/>
</dbReference>
<dbReference type="PROSITE" id="PS50003">
    <property type="entry name" value="PH_DOMAIN"/>
    <property type="match status" value="1"/>
</dbReference>
<dbReference type="PANTHER" id="PTHR23180">
    <property type="entry name" value="CENTAURIN/ARF"/>
    <property type="match status" value="1"/>
</dbReference>
<dbReference type="EMBL" id="UYRT01001323">
    <property type="protein sequence ID" value="VDK29496.1"/>
    <property type="molecule type" value="Genomic_DNA"/>
</dbReference>
<dbReference type="Pfam" id="PF16746">
    <property type="entry name" value="BAR_3"/>
    <property type="match status" value="1"/>
</dbReference>
<evidence type="ECO:0000313" key="10">
    <source>
        <dbReference type="WBParaSite" id="GPUH_0000116201-mRNA-1"/>
    </source>
</evidence>
<gene>
    <name evidence="8" type="ORF">GPUH_LOCUS1162</name>
</gene>
<dbReference type="InterPro" id="IPR027267">
    <property type="entry name" value="AH/BAR_dom_sf"/>
</dbReference>
<evidence type="ECO:0000256" key="2">
    <source>
        <dbReference type="ARBA" id="ARBA00022723"/>
    </source>
</evidence>
<dbReference type="PANTHER" id="PTHR23180:SF399">
    <property type="entry name" value="BLOWN FUSE, ISOFORM A-RELATED"/>
    <property type="match status" value="1"/>
</dbReference>
<dbReference type="Gene3D" id="1.10.220.150">
    <property type="entry name" value="Arf GTPase activating protein"/>
    <property type="match status" value="1"/>
</dbReference>
<keyword evidence="4" id="KW-0862">Zinc</keyword>
<dbReference type="InterPro" id="IPR038508">
    <property type="entry name" value="ArfGAP_dom_sf"/>
</dbReference>
<dbReference type="FunFam" id="1.10.220.150:FF:000009">
    <property type="entry name" value="stromal membrane-associated protein 1 isoform X1"/>
    <property type="match status" value="1"/>
</dbReference>
<evidence type="ECO:0000256" key="4">
    <source>
        <dbReference type="ARBA" id="ARBA00022833"/>
    </source>
</evidence>
<dbReference type="Pfam" id="PF01412">
    <property type="entry name" value="ArfGap"/>
    <property type="match status" value="1"/>
</dbReference>
<evidence type="ECO:0000256" key="5">
    <source>
        <dbReference type="PROSITE-ProRule" id="PRU00288"/>
    </source>
</evidence>
<dbReference type="GO" id="GO:0008270">
    <property type="term" value="F:zinc ion binding"/>
    <property type="evidence" value="ECO:0007669"/>
    <property type="project" value="UniProtKB-KW"/>
</dbReference>
<dbReference type="AlphaFoldDB" id="A0A183CXH1"/>
<dbReference type="FunFam" id="2.30.29.30:FF:000384">
    <property type="entry name" value="Uncharacterized protein, isoform A"/>
    <property type="match status" value="1"/>
</dbReference>
<dbReference type="InterPro" id="IPR037278">
    <property type="entry name" value="ARFGAP/RecO"/>
</dbReference>
<feature type="domain" description="Arf-GAP" evidence="7">
    <location>
        <begin position="336"/>
        <end position="460"/>
    </location>
</feature>
<dbReference type="WBParaSite" id="GPUH_0000116201-mRNA-1">
    <property type="protein sequence ID" value="GPUH_0000116201-mRNA-1"/>
    <property type="gene ID" value="GPUH_0000116201"/>
</dbReference>
<dbReference type="PROSITE" id="PS50115">
    <property type="entry name" value="ARFGAP"/>
    <property type="match status" value="1"/>
</dbReference>
<name>A0A183CXH1_9BILA</name>
<dbReference type="InterPro" id="IPR001164">
    <property type="entry name" value="ArfGAP_dom"/>
</dbReference>
<reference evidence="8 9" key="2">
    <citation type="submission" date="2018-11" db="EMBL/GenBank/DDBJ databases">
        <authorList>
            <consortium name="Pathogen Informatics"/>
        </authorList>
    </citation>
    <scope>NUCLEOTIDE SEQUENCE [LARGE SCALE GENOMIC DNA]</scope>
</reference>
<dbReference type="InterPro" id="IPR011993">
    <property type="entry name" value="PH-like_dom_sf"/>
</dbReference>
<dbReference type="Pfam" id="PF00169">
    <property type="entry name" value="PH"/>
    <property type="match status" value="1"/>
</dbReference>
<protein>
    <submittedName>
        <fullName evidence="10">Arf-GAP with coiled-coil, ANK repeat and PH domain-containing protein 2</fullName>
    </submittedName>
</protein>
<dbReference type="InterPro" id="IPR004148">
    <property type="entry name" value="BAR_dom"/>
</dbReference>
<keyword evidence="9" id="KW-1185">Reference proteome</keyword>